<name>A0A447SPC4_AVIVO</name>
<dbReference type="KEGG" id="avt:NCTC3438_00676"/>
<dbReference type="EMBL" id="LR134167">
    <property type="protein sequence ID" value="VEB22838.1"/>
    <property type="molecule type" value="Genomic_DNA"/>
</dbReference>
<gene>
    <name evidence="1" type="ORF">NCTC3438_00676</name>
</gene>
<dbReference type="RefSeq" id="WP_422386257.1">
    <property type="nucleotide sequence ID" value="NZ_LR134167.1"/>
</dbReference>
<dbReference type="AlphaFoldDB" id="A0A447SPC4"/>
<sequence>MKALGIIGEMSPESKITYYQGINQLINQHYGKNHSPPHSTQ</sequence>
<dbReference type="Proteomes" id="UP000268198">
    <property type="component" value="Chromosome"/>
</dbReference>
<proteinExistence type="predicted"/>
<protein>
    <submittedName>
        <fullName evidence="1">Uncharacterized protein</fullName>
    </submittedName>
</protein>
<evidence type="ECO:0000313" key="2">
    <source>
        <dbReference type="Proteomes" id="UP000268198"/>
    </source>
</evidence>
<dbReference type="SUPFAM" id="SSF53681">
    <property type="entry name" value="Aspartate/glutamate racemase"/>
    <property type="match status" value="1"/>
</dbReference>
<dbReference type="InterPro" id="IPR001920">
    <property type="entry name" value="Asp/Glu_race"/>
</dbReference>
<evidence type="ECO:0000313" key="1">
    <source>
        <dbReference type="EMBL" id="VEB22838.1"/>
    </source>
</evidence>
<dbReference type="Gene3D" id="3.40.50.1860">
    <property type="match status" value="1"/>
</dbReference>
<reference evidence="1 2" key="1">
    <citation type="submission" date="2018-12" db="EMBL/GenBank/DDBJ databases">
        <authorList>
            <consortium name="Pathogen Informatics"/>
        </authorList>
    </citation>
    <scope>NUCLEOTIDE SEQUENCE [LARGE SCALE GENOMIC DNA]</scope>
    <source>
        <strain evidence="1 2">NCTC3438</strain>
    </source>
</reference>
<dbReference type="GO" id="GO:0016855">
    <property type="term" value="F:racemase and epimerase activity, acting on amino acids and derivatives"/>
    <property type="evidence" value="ECO:0007669"/>
    <property type="project" value="InterPro"/>
</dbReference>
<organism evidence="1 2">
    <name type="scientific">Avibacterium volantium</name>
    <name type="common">Pasteurella volantium</name>
    <dbReference type="NCBI Taxonomy" id="762"/>
    <lineage>
        <taxon>Bacteria</taxon>
        <taxon>Pseudomonadati</taxon>
        <taxon>Pseudomonadota</taxon>
        <taxon>Gammaproteobacteria</taxon>
        <taxon>Pasteurellales</taxon>
        <taxon>Pasteurellaceae</taxon>
        <taxon>Avibacterium</taxon>
    </lineage>
</organism>
<accession>A0A447SPC4</accession>
<keyword evidence="2" id="KW-1185">Reference proteome</keyword>